<dbReference type="Proteomes" id="UP000178912">
    <property type="component" value="Unassembled WGS sequence"/>
</dbReference>
<reference evidence="4" key="1">
    <citation type="submission" date="2016-03" db="EMBL/GenBank/DDBJ databases">
        <authorList>
            <person name="Guldener U."/>
        </authorList>
    </citation>
    <scope>NUCLEOTIDE SEQUENCE [LARGE SCALE GENOMIC DNA]</scope>
    <source>
        <strain evidence="4">04CH-RAC-A.6.1</strain>
    </source>
</reference>
<feature type="signal peptide" evidence="2">
    <location>
        <begin position="1"/>
        <end position="20"/>
    </location>
</feature>
<dbReference type="EMBL" id="FJUX01000017">
    <property type="protein sequence ID" value="CZS94190.1"/>
    <property type="molecule type" value="Genomic_DNA"/>
</dbReference>
<evidence type="ECO:0000313" key="3">
    <source>
        <dbReference type="EMBL" id="CZS94190.1"/>
    </source>
</evidence>
<evidence type="ECO:0000313" key="4">
    <source>
        <dbReference type="Proteomes" id="UP000178912"/>
    </source>
</evidence>
<name>A0A1E1K8F6_9HELO</name>
<feature type="chain" id="PRO_5009445763" evidence="2">
    <location>
        <begin position="21"/>
        <end position="121"/>
    </location>
</feature>
<proteinExistence type="predicted"/>
<organism evidence="3 4">
    <name type="scientific">Rhynchosporium agropyri</name>
    <dbReference type="NCBI Taxonomy" id="914238"/>
    <lineage>
        <taxon>Eukaryota</taxon>
        <taxon>Fungi</taxon>
        <taxon>Dikarya</taxon>
        <taxon>Ascomycota</taxon>
        <taxon>Pezizomycotina</taxon>
        <taxon>Leotiomycetes</taxon>
        <taxon>Helotiales</taxon>
        <taxon>Ploettnerulaceae</taxon>
        <taxon>Rhynchosporium</taxon>
    </lineage>
</organism>
<protein>
    <submittedName>
        <fullName evidence="3">Uncharacterized protein</fullName>
    </submittedName>
</protein>
<feature type="transmembrane region" description="Helical" evidence="1">
    <location>
        <begin position="82"/>
        <end position="98"/>
    </location>
</feature>
<dbReference type="AlphaFoldDB" id="A0A1E1K8F6"/>
<evidence type="ECO:0000256" key="1">
    <source>
        <dbReference type="SAM" id="Phobius"/>
    </source>
</evidence>
<evidence type="ECO:0000256" key="2">
    <source>
        <dbReference type="SAM" id="SignalP"/>
    </source>
</evidence>
<keyword evidence="1" id="KW-1133">Transmembrane helix</keyword>
<keyword evidence="1" id="KW-0812">Transmembrane</keyword>
<accession>A0A1E1K8F6</accession>
<keyword evidence="2" id="KW-0732">Signal</keyword>
<sequence>MVRIFNAALAFALFAMPTTAIPPTDAPTVLPKLILRADIPEAVQVFEHNATTHANALETRSLLGKRSQCTNYTGYLNFSRTQYVRIFFPLMYIASFLLQKTWQRSERHVANSPFIQTRTCK</sequence>
<keyword evidence="4" id="KW-1185">Reference proteome</keyword>
<gene>
    <name evidence="3" type="ORF">RAG0_04246</name>
</gene>
<keyword evidence="1" id="KW-0472">Membrane</keyword>